<dbReference type="Proteomes" id="UP000827517">
    <property type="component" value="Segment"/>
</dbReference>
<name>A0AAE7X0M1_9CAUD</name>
<dbReference type="RefSeq" id="YP_010667761.1">
    <property type="nucleotide sequence ID" value="NC_070952.1"/>
</dbReference>
<organism evidence="1 2">
    <name type="scientific">Erwinia phage AH04</name>
    <dbReference type="NCBI Taxonomy" id="2869569"/>
    <lineage>
        <taxon>Viruses</taxon>
        <taxon>Duplodnaviria</taxon>
        <taxon>Heunggongvirae</taxon>
        <taxon>Uroviricota</taxon>
        <taxon>Caudoviricetes</taxon>
        <taxon>Chimalliviridae</taxon>
        <taxon>Meadowvirus</taxon>
        <taxon>Meadowvirus AH04</taxon>
    </lineage>
</organism>
<dbReference type="KEGG" id="vg:77943900"/>
<accession>A0AAE7X0M1</accession>
<protein>
    <submittedName>
        <fullName evidence="1">Uncharacterized protein</fullName>
    </submittedName>
</protein>
<keyword evidence="2" id="KW-1185">Reference proteome</keyword>
<sequence>MIVNQSNLSTIAAKFLLELGKSPSGVIPRHINVWPSNNVTATRFINEGEISYVISIDGEDICSIYTPADMDNIRHADIAEAIIDKLNKGAKKYIEWAIEREVGSILDTVRDPRFTTSSLPGGLNAFIQTEKTGQGEIKFIDIYQGSTLVYSSPHATQYDVALATALSKVLVGSYQTTELIIDIP</sequence>
<evidence type="ECO:0000313" key="1">
    <source>
        <dbReference type="EMBL" id="QZA70496.1"/>
    </source>
</evidence>
<gene>
    <name evidence="1" type="primary">6</name>
    <name evidence="1" type="ORF">AH04_6</name>
</gene>
<dbReference type="GeneID" id="77943900"/>
<reference evidence="1" key="1">
    <citation type="submission" date="2021-07" db="EMBL/GenBank/DDBJ databases">
        <authorList>
            <person name="Roth S.J."/>
            <person name="Krukonis G.P."/>
            <person name="Delesalle V.A."/>
        </authorList>
    </citation>
    <scope>NUCLEOTIDE SEQUENCE</scope>
</reference>
<proteinExistence type="predicted"/>
<dbReference type="EMBL" id="MZ501267">
    <property type="protein sequence ID" value="QZA70496.1"/>
    <property type="molecule type" value="Genomic_DNA"/>
</dbReference>
<evidence type="ECO:0000313" key="2">
    <source>
        <dbReference type="Proteomes" id="UP000827517"/>
    </source>
</evidence>